<dbReference type="GO" id="GO:0016226">
    <property type="term" value="P:iron-sulfur cluster assembly"/>
    <property type="evidence" value="ECO:0007669"/>
    <property type="project" value="InterPro"/>
</dbReference>
<dbReference type="SUPFAM" id="SSF89360">
    <property type="entry name" value="HesB-like domain"/>
    <property type="match status" value="1"/>
</dbReference>
<proteinExistence type="inferred from homology"/>
<dbReference type="Proteomes" id="UP000185024">
    <property type="component" value="Unassembled WGS sequence"/>
</dbReference>
<dbReference type="Gene3D" id="2.60.300.12">
    <property type="entry name" value="HesB-like domain"/>
    <property type="match status" value="1"/>
</dbReference>
<evidence type="ECO:0000256" key="1">
    <source>
        <dbReference type="ARBA" id="ARBA00006718"/>
    </source>
</evidence>
<protein>
    <submittedName>
        <fullName evidence="3">Iron-binding protein IscA</fullName>
    </submittedName>
    <submittedName>
        <fullName evidence="4">Iron-sulfur cluster assembly protein</fullName>
    </submittedName>
</protein>
<evidence type="ECO:0000313" key="6">
    <source>
        <dbReference type="Proteomes" id="UP000501053"/>
    </source>
</evidence>
<dbReference type="PANTHER" id="PTHR10072:SF41">
    <property type="entry name" value="IRON-SULFUR CLUSTER ASSEMBLY 1 HOMOLOG, MITOCHONDRIAL"/>
    <property type="match status" value="1"/>
</dbReference>
<dbReference type="EMBL" id="AP022869">
    <property type="protein sequence ID" value="BCB72786.1"/>
    <property type="molecule type" value="Genomic_DNA"/>
</dbReference>
<dbReference type="OrthoDB" id="9801228at2"/>
<dbReference type="InterPro" id="IPR035903">
    <property type="entry name" value="HesB-like_dom_sf"/>
</dbReference>
<dbReference type="InterPro" id="IPR050322">
    <property type="entry name" value="Fe-S_cluster_asmbl/transfer"/>
</dbReference>
<sequence length="108" mass="11828">MATLNITPAAAEQIQRVLDERGQGLGLRVSVKPSGCSGYSYVLDFADEARDDDVRFEDHGASVYVAPDAVEMLDGSEVDYVNEGLNRFFRFNNPNVKDQCGCGESFTV</sequence>
<feature type="domain" description="Core" evidence="2">
    <location>
        <begin position="3"/>
        <end position="104"/>
    </location>
</feature>
<dbReference type="PANTHER" id="PTHR10072">
    <property type="entry name" value="IRON-SULFUR CLUSTER ASSEMBLY PROTEIN"/>
    <property type="match status" value="1"/>
</dbReference>
<dbReference type="GeneID" id="97277877"/>
<keyword evidence="6" id="KW-1185">Reference proteome</keyword>
<dbReference type="EMBL" id="FSQX01000001">
    <property type="protein sequence ID" value="SIN60669.1"/>
    <property type="molecule type" value="Genomic_DNA"/>
</dbReference>
<reference evidence="3 6" key="2">
    <citation type="submission" date="2020-03" db="EMBL/GenBank/DDBJ databases">
        <title>Complete Genome Sequence of Halomonas meridiana strain Eplume2, isolated from hydrothermal-plume in the north east Pacific Ocean.</title>
        <authorList>
            <person name="Kurihara Y."/>
            <person name="Kawai S."/>
            <person name="Sakai A."/>
            <person name="Galipon J."/>
            <person name="Arakawa K."/>
        </authorList>
    </citation>
    <scope>NUCLEOTIDE SEQUENCE [LARGE SCALE GENOMIC DNA]</scope>
    <source>
        <strain evidence="3 6">Eplume2</strain>
    </source>
</reference>
<dbReference type="InterPro" id="IPR017870">
    <property type="entry name" value="FeS_cluster_insertion_CS"/>
</dbReference>
<dbReference type="RefSeq" id="WP_044628923.1">
    <property type="nucleotide sequence ID" value="NZ_AP022869.1"/>
</dbReference>
<comment type="similarity">
    <text evidence="1">Belongs to the HesB/IscA family.</text>
</comment>
<dbReference type="NCBIfam" id="TIGR00049">
    <property type="entry name" value="iron-sulfur cluster assembly accessory protein"/>
    <property type="match status" value="1"/>
</dbReference>
<dbReference type="AlphaFoldDB" id="A0A0D7UYZ0"/>
<organism evidence="4 5">
    <name type="scientific">Vreelandella aquamarina</name>
    <dbReference type="NCBI Taxonomy" id="77097"/>
    <lineage>
        <taxon>Bacteria</taxon>
        <taxon>Pseudomonadati</taxon>
        <taxon>Pseudomonadota</taxon>
        <taxon>Gammaproteobacteria</taxon>
        <taxon>Oceanospirillales</taxon>
        <taxon>Halomonadaceae</taxon>
        <taxon>Vreelandella</taxon>
    </lineage>
</organism>
<accession>A0A0D7UYZ0</accession>
<evidence type="ECO:0000259" key="2">
    <source>
        <dbReference type="Pfam" id="PF01521"/>
    </source>
</evidence>
<dbReference type="GO" id="GO:0051537">
    <property type="term" value="F:2 iron, 2 sulfur cluster binding"/>
    <property type="evidence" value="ECO:0007669"/>
    <property type="project" value="TreeGrafter"/>
</dbReference>
<evidence type="ECO:0000313" key="3">
    <source>
        <dbReference type="EMBL" id="BCB72786.1"/>
    </source>
</evidence>
<reference evidence="4 5" key="1">
    <citation type="submission" date="2016-11" db="EMBL/GenBank/DDBJ databases">
        <authorList>
            <person name="Jaros S."/>
            <person name="Januszkiewicz K."/>
            <person name="Wedrychowicz H."/>
        </authorList>
    </citation>
    <scope>NUCLEOTIDE SEQUENCE [LARGE SCALE GENOMIC DNA]</scope>
    <source>
        <strain evidence="4 5">ACAM 239</strain>
    </source>
</reference>
<dbReference type="GO" id="GO:0005829">
    <property type="term" value="C:cytosol"/>
    <property type="evidence" value="ECO:0007669"/>
    <property type="project" value="TreeGrafter"/>
</dbReference>
<dbReference type="Pfam" id="PF01521">
    <property type="entry name" value="Fe-S_biosyn"/>
    <property type="match status" value="1"/>
</dbReference>
<evidence type="ECO:0000313" key="5">
    <source>
        <dbReference type="Proteomes" id="UP000185024"/>
    </source>
</evidence>
<dbReference type="InterPro" id="IPR016092">
    <property type="entry name" value="ATAP"/>
</dbReference>
<dbReference type="PROSITE" id="PS01152">
    <property type="entry name" value="HESB"/>
    <property type="match status" value="1"/>
</dbReference>
<dbReference type="InterPro" id="IPR000361">
    <property type="entry name" value="ATAP_core_dom"/>
</dbReference>
<name>A0A0D7UYZ0_9GAMM</name>
<dbReference type="Proteomes" id="UP000501053">
    <property type="component" value="Chromosome"/>
</dbReference>
<dbReference type="PATRIC" id="fig|29570.3.peg.3109"/>
<gene>
    <name evidence="3" type="primary">iscA</name>
    <name evidence="3" type="ORF">HMEPL2_31370</name>
    <name evidence="4" type="ORF">SAMN05878438_0216</name>
</gene>
<evidence type="ECO:0000313" key="4">
    <source>
        <dbReference type="EMBL" id="SIN60669.1"/>
    </source>
</evidence>